<evidence type="ECO:0000313" key="1">
    <source>
        <dbReference type="EMBL" id="MEL1241562.1"/>
    </source>
</evidence>
<proteinExistence type="predicted"/>
<accession>A0ABU9HN58</accession>
<sequence length="260" mass="30686">MSNIHFDEEIGKNRLESLYKLLNNGVIDYAGNSNYYMSPSIIINAENFKIGINLPIDVIETNKEKIITQNTGIILFNIQEIVLNDWDIKNVDYKFDNYLSNFISIFKIPLNWEKVQMMFPTNSIKIEIFNPENFKWSKAENSILTNSLYKVYPYPNDCFEYYFNYKQNWYRIKAEEFDKSSLAKTILILKAKLAYNPASNVLSIPKYFPLPSFIEKLLFLNHCLAKGKFPENRNYFIERKDFKKVNKVIFNNHIKIAADE</sequence>
<comment type="caution">
    <text evidence="1">The sequence shown here is derived from an EMBL/GenBank/DDBJ whole genome shotgun (WGS) entry which is preliminary data.</text>
</comment>
<dbReference type="EMBL" id="JBBYHU010000021">
    <property type="protein sequence ID" value="MEL1241562.1"/>
    <property type="molecule type" value="Genomic_DNA"/>
</dbReference>
<reference evidence="1 2" key="1">
    <citation type="submission" date="2024-04" db="EMBL/GenBank/DDBJ databases">
        <title>Flavobacterium sp. DGU99 16S ribosomal RNA gene Genome sequencing and assembly.</title>
        <authorList>
            <person name="Park S."/>
        </authorList>
    </citation>
    <scope>NUCLEOTIDE SEQUENCE [LARGE SCALE GENOMIC DNA]</scope>
    <source>
        <strain evidence="1 2">DGU99</strain>
    </source>
</reference>
<protein>
    <submittedName>
        <fullName evidence="1">Uncharacterized protein</fullName>
    </submittedName>
</protein>
<gene>
    <name evidence="1" type="ORF">AAEO59_10920</name>
</gene>
<evidence type="ECO:0000313" key="2">
    <source>
        <dbReference type="Proteomes" id="UP001398556"/>
    </source>
</evidence>
<keyword evidence="2" id="KW-1185">Reference proteome</keyword>
<name>A0ABU9HN58_9FLAO</name>
<dbReference type="Proteomes" id="UP001398556">
    <property type="component" value="Unassembled WGS sequence"/>
</dbReference>
<organism evidence="1 2">
    <name type="scientific">Flavobacterium flavipallidum</name>
    <dbReference type="NCBI Taxonomy" id="3139140"/>
    <lineage>
        <taxon>Bacteria</taxon>
        <taxon>Pseudomonadati</taxon>
        <taxon>Bacteroidota</taxon>
        <taxon>Flavobacteriia</taxon>
        <taxon>Flavobacteriales</taxon>
        <taxon>Flavobacteriaceae</taxon>
        <taxon>Flavobacterium</taxon>
    </lineage>
</organism>